<dbReference type="EMBL" id="FRCY01000025">
    <property type="protein sequence ID" value="SHN35115.1"/>
    <property type="molecule type" value="Genomic_DNA"/>
</dbReference>
<evidence type="ECO:0000313" key="2">
    <source>
        <dbReference type="Proteomes" id="UP000184513"/>
    </source>
</evidence>
<dbReference type="AlphaFoldDB" id="A0A1M7QTH5"/>
<dbReference type="Proteomes" id="UP000184513">
    <property type="component" value="Unassembled WGS sequence"/>
</dbReference>
<name>A0A1M7QTH5_9BACT</name>
<accession>A0A1M7QTH5</accession>
<evidence type="ECO:0000313" key="1">
    <source>
        <dbReference type="EMBL" id="SHN35115.1"/>
    </source>
</evidence>
<dbReference type="RefSeq" id="WP_073098269.1">
    <property type="nucleotide sequence ID" value="NZ_FRCY01000025.1"/>
</dbReference>
<keyword evidence="2" id="KW-1185">Reference proteome</keyword>
<organism evidence="1 2">
    <name type="scientific">Cyclobacterium lianum</name>
    <dbReference type="NCBI Taxonomy" id="388280"/>
    <lineage>
        <taxon>Bacteria</taxon>
        <taxon>Pseudomonadati</taxon>
        <taxon>Bacteroidota</taxon>
        <taxon>Cytophagia</taxon>
        <taxon>Cytophagales</taxon>
        <taxon>Cyclobacteriaceae</taxon>
        <taxon>Cyclobacterium</taxon>
    </lineage>
</organism>
<proteinExistence type="predicted"/>
<gene>
    <name evidence="1" type="ORF">SAMN04488057_1253</name>
</gene>
<sequence length="160" mass="17863">MSTNNSISIQIPEAELTSIREALNTLKTTLGPYLIALTPAQRQTVPKMSDGTIPFVEKAMEYAQADGQFLPPYVQLQEMEKDWMTVKNLMPVLRDLQQLESNLNDSVMMAGSEAYVGALSYYNSVKYGARINVADAKVIYEDLRQRFSRSASPSNNGTEM</sequence>
<reference evidence="1 2" key="1">
    <citation type="submission" date="2016-11" db="EMBL/GenBank/DDBJ databases">
        <authorList>
            <person name="Jaros S."/>
            <person name="Januszkiewicz K."/>
            <person name="Wedrychowicz H."/>
        </authorList>
    </citation>
    <scope>NUCLEOTIDE SEQUENCE [LARGE SCALE GENOMIC DNA]</scope>
    <source>
        <strain evidence="1 2">CGMCC 1.6102</strain>
    </source>
</reference>
<protein>
    <submittedName>
        <fullName evidence="1">Uncharacterized protein</fullName>
    </submittedName>
</protein>